<keyword evidence="3" id="KW-1133">Transmembrane helix</keyword>
<name>A0A2N4UIH3_9BURK</name>
<dbReference type="AlphaFoldDB" id="A0A2N4UIH3"/>
<keyword evidence="5" id="KW-1185">Reference proteome</keyword>
<dbReference type="InterPro" id="IPR046703">
    <property type="entry name" value="DUF6776"/>
</dbReference>
<keyword evidence="3" id="KW-0812">Transmembrane</keyword>
<evidence type="ECO:0000313" key="5">
    <source>
        <dbReference type="Proteomes" id="UP000234328"/>
    </source>
</evidence>
<accession>A0A2N4UIH3</accession>
<feature type="coiled-coil region" evidence="1">
    <location>
        <begin position="64"/>
        <end position="91"/>
    </location>
</feature>
<keyword evidence="3" id="KW-0472">Membrane</keyword>
<sequence length="254" mass="27249">MKNSVAASAKAVHNPLDAHTKHTHAAPLSRWLVAMSLAAGMVIGAGAAWFWFNHQQRQQSDSDLHTLELALNESRAALEQAHAQIDTMQGRLVVEESTRNGLEASLLASQAELGLARDKLAFFDQLMPPGPAGSVSIRALDIEPQGPILQYRVLLMRNGSDETPFKGLMQFVAKGNQQGRAVTVTLQAAQLPDSPSTAGNDAAINGFELNFDQFQRGGGFLSLPQGFTPQTVTLNVLEGNTVRVSRTVNLSAAN</sequence>
<protein>
    <submittedName>
        <fullName evidence="4">Uncharacterized protein</fullName>
    </submittedName>
</protein>
<dbReference type="EMBL" id="PDNV01000003">
    <property type="protein sequence ID" value="PLC54811.1"/>
    <property type="molecule type" value="Genomic_DNA"/>
</dbReference>
<evidence type="ECO:0000256" key="3">
    <source>
        <dbReference type="SAM" id="Phobius"/>
    </source>
</evidence>
<feature type="region of interest" description="Disordered" evidence="2">
    <location>
        <begin position="1"/>
        <end position="20"/>
    </location>
</feature>
<evidence type="ECO:0000256" key="2">
    <source>
        <dbReference type="SAM" id="MobiDB-lite"/>
    </source>
</evidence>
<keyword evidence="1" id="KW-0175">Coiled coil</keyword>
<dbReference type="Proteomes" id="UP000234328">
    <property type="component" value="Unassembled WGS sequence"/>
</dbReference>
<evidence type="ECO:0000313" key="4">
    <source>
        <dbReference type="EMBL" id="PLC54811.1"/>
    </source>
</evidence>
<evidence type="ECO:0000256" key="1">
    <source>
        <dbReference type="SAM" id="Coils"/>
    </source>
</evidence>
<dbReference type="OrthoDB" id="8585321at2"/>
<comment type="caution">
    <text evidence="4">The sequence shown here is derived from an EMBL/GenBank/DDBJ whole genome shotgun (WGS) entry which is preliminary data.</text>
</comment>
<proteinExistence type="predicted"/>
<organism evidence="4 5">
    <name type="scientific">Pollutimonas nitritireducens</name>
    <dbReference type="NCBI Taxonomy" id="2045209"/>
    <lineage>
        <taxon>Bacteria</taxon>
        <taxon>Pseudomonadati</taxon>
        <taxon>Pseudomonadota</taxon>
        <taxon>Betaproteobacteria</taxon>
        <taxon>Burkholderiales</taxon>
        <taxon>Alcaligenaceae</taxon>
        <taxon>Pollutimonas</taxon>
    </lineage>
</organism>
<feature type="transmembrane region" description="Helical" evidence="3">
    <location>
        <begin position="31"/>
        <end position="52"/>
    </location>
</feature>
<gene>
    <name evidence="4" type="ORF">CR155_04910</name>
</gene>
<dbReference type="Pfam" id="PF20567">
    <property type="entry name" value="DUF6776"/>
    <property type="match status" value="1"/>
</dbReference>
<reference evidence="4 5" key="1">
    <citation type="submission" date="2017-10" db="EMBL/GenBank/DDBJ databases">
        <title>Two draft genome sequences of Pusillimonas sp. strains isolated from a nitrate- and radionuclide-contaminated groundwater in Russia.</title>
        <authorList>
            <person name="Grouzdev D.S."/>
            <person name="Tourova T.P."/>
            <person name="Goeva M.A."/>
            <person name="Babich T.L."/>
            <person name="Sokolova D.S."/>
            <person name="Abdullin R."/>
            <person name="Poltaraus A.B."/>
            <person name="Toshchakov S.V."/>
            <person name="Nazina T.N."/>
        </authorList>
    </citation>
    <scope>NUCLEOTIDE SEQUENCE [LARGE SCALE GENOMIC DNA]</scope>
    <source>
        <strain evidence="4 5">JR1/69-2-13</strain>
    </source>
</reference>